<evidence type="ECO:0000256" key="1">
    <source>
        <dbReference type="ARBA" id="ARBA00005715"/>
    </source>
</evidence>
<dbReference type="Gene3D" id="3.40.50.10840">
    <property type="entry name" value="Putative sugar-binding, N-terminal domain"/>
    <property type="match status" value="1"/>
</dbReference>
<dbReference type="AlphaFoldDB" id="A0A0M0G0C0"/>
<proteinExistence type="inferred from homology"/>
<sequence length="432" mass="47272">MEKWIAIVADDLTGANDSGVQLTEKGVPTSVLFDLPDHSQTLDQGIVIDTNGRALLREEAYKKTKEAAQFIKEAGYGTIYKKMDSTLRGHIGTELKAMKDVFQPEFVFISPAFPALHRTTKDGIHYIKDQRVSDTEISRDPKHPVKESSIPTLIENEIGEKVGLLKKSALINRETFEQIVRSFQSQGICYLVCDAETEEDLKLFSKWMLQLSSKVIWAGSAGLAEVLPDVLQLHSIPAERTITPSEQVVIVCGSLSLTTQKQVRTAAAKDDVIGVEVDTLKIFSPLWVEAQQSYLNQCKSAIEEGKHVAIFVPSNGEIREKVKQAGESLGFSSYQIGEEISTALAEIVRALANAYHHLNSFVLTGGDTAKETAKQLGGNGIRLIKQLEPGIPVGQLIGASRPLTVVTKAGAFGDDDSIYRAACELKGDIVYE</sequence>
<dbReference type="SUPFAM" id="SSF142764">
    <property type="entry name" value="YgbK-like"/>
    <property type="match status" value="1"/>
</dbReference>
<organism evidence="9 10">
    <name type="scientific">Rossellomorea marisflavi</name>
    <dbReference type="NCBI Taxonomy" id="189381"/>
    <lineage>
        <taxon>Bacteria</taxon>
        <taxon>Bacillati</taxon>
        <taxon>Bacillota</taxon>
        <taxon>Bacilli</taxon>
        <taxon>Bacillales</taxon>
        <taxon>Bacillaceae</taxon>
        <taxon>Rossellomorea</taxon>
    </lineage>
</organism>
<dbReference type="STRING" id="189381.GCA_900166615_00096"/>
<protein>
    <recommendedName>
        <fullName evidence="11">Four-carbon acid sugar kinase family protein</fullName>
    </recommendedName>
</protein>
<accession>A0A0M0G0C0</accession>
<evidence type="ECO:0008006" key="11">
    <source>
        <dbReference type="Google" id="ProtNLM"/>
    </source>
</evidence>
<reference evidence="10" key="1">
    <citation type="submission" date="2015-07" db="EMBL/GenBank/DDBJ databases">
        <title>Fjat-14235 jcm11544.</title>
        <authorList>
            <person name="Liu B."/>
            <person name="Wang J."/>
            <person name="Zhu Y."/>
            <person name="Liu G."/>
            <person name="Chen Q."/>
            <person name="Chen Z."/>
            <person name="Lan J."/>
            <person name="Che J."/>
            <person name="Ge C."/>
            <person name="Shi H."/>
            <person name="Pan Z."/>
            <person name="Liu X."/>
        </authorList>
    </citation>
    <scope>NUCLEOTIDE SEQUENCE [LARGE SCALE GENOMIC DNA]</scope>
    <source>
        <strain evidence="10">JCM 11544</strain>
    </source>
</reference>
<dbReference type="OrthoDB" id="9778478at2"/>
<evidence type="ECO:0000313" key="10">
    <source>
        <dbReference type="Proteomes" id="UP000037405"/>
    </source>
</evidence>
<gene>
    <name evidence="9" type="ORF">AF331_20605</name>
</gene>
<name>A0A0M0G0C0_9BACI</name>
<dbReference type="Pfam" id="PF17042">
    <property type="entry name" value="NBD_C"/>
    <property type="match status" value="1"/>
</dbReference>
<dbReference type="InterPro" id="IPR031475">
    <property type="entry name" value="NBD_C"/>
</dbReference>
<evidence type="ECO:0000256" key="6">
    <source>
        <dbReference type="ARBA" id="ARBA00023277"/>
    </source>
</evidence>
<dbReference type="GO" id="GO:0005524">
    <property type="term" value="F:ATP binding"/>
    <property type="evidence" value="ECO:0007669"/>
    <property type="project" value="UniProtKB-KW"/>
</dbReference>
<feature type="domain" description="Four-carbon acid sugar kinase N-terminal" evidence="7">
    <location>
        <begin position="5"/>
        <end position="226"/>
    </location>
</feature>
<dbReference type="Gene3D" id="3.40.980.20">
    <property type="entry name" value="Four-carbon acid sugar kinase, nucleotide binding domain"/>
    <property type="match status" value="1"/>
</dbReference>
<dbReference type="GO" id="GO:0016301">
    <property type="term" value="F:kinase activity"/>
    <property type="evidence" value="ECO:0007669"/>
    <property type="project" value="UniProtKB-KW"/>
</dbReference>
<keyword evidence="6" id="KW-0119">Carbohydrate metabolism</keyword>
<comment type="similarity">
    <text evidence="1">Belongs to the four-carbon acid sugar kinase family.</text>
</comment>
<dbReference type="EMBL" id="LGUE01000008">
    <property type="protein sequence ID" value="KON83223.1"/>
    <property type="molecule type" value="Genomic_DNA"/>
</dbReference>
<evidence type="ECO:0000256" key="4">
    <source>
        <dbReference type="ARBA" id="ARBA00022777"/>
    </source>
</evidence>
<dbReference type="InterPro" id="IPR042213">
    <property type="entry name" value="NBD_C_sf"/>
</dbReference>
<keyword evidence="4" id="KW-0418">Kinase</keyword>
<dbReference type="InterPro" id="IPR010737">
    <property type="entry name" value="4-carb_acid_sugar_kinase_N"/>
</dbReference>
<keyword evidence="10" id="KW-1185">Reference proteome</keyword>
<evidence type="ECO:0000259" key="7">
    <source>
        <dbReference type="Pfam" id="PF07005"/>
    </source>
</evidence>
<evidence type="ECO:0000256" key="3">
    <source>
        <dbReference type="ARBA" id="ARBA00022741"/>
    </source>
</evidence>
<dbReference type="Pfam" id="PF07005">
    <property type="entry name" value="SBD_N"/>
    <property type="match status" value="1"/>
</dbReference>
<dbReference type="InterPro" id="IPR037051">
    <property type="entry name" value="4-carb_acid_sugar_kinase_N_sf"/>
</dbReference>
<evidence type="ECO:0000313" key="9">
    <source>
        <dbReference type="EMBL" id="KON83223.1"/>
    </source>
</evidence>
<evidence type="ECO:0000256" key="5">
    <source>
        <dbReference type="ARBA" id="ARBA00022840"/>
    </source>
</evidence>
<keyword evidence="3" id="KW-0547">Nucleotide-binding</keyword>
<feature type="domain" description="Four-carbon acid sugar kinase nucleotide binding" evidence="8">
    <location>
        <begin position="249"/>
        <end position="417"/>
    </location>
</feature>
<dbReference type="RefSeq" id="WP_053429846.1">
    <property type="nucleotide sequence ID" value="NZ_LGUE01000008.1"/>
</dbReference>
<keyword evidence="2" id="KW-0808">Transferase</keyword>
<dbReference type="Proteomes" id="UP000037405">
    <property type="component" value="Unassembled WGS sequence"/>
</dbReference>
<dbReference type="PATRIC" id="fig|189381.12.peg.3661"/>
<evidence type="ECO:0000259" key="8">
    <source>
        <dbReference type="Pfam" id="PF17042"/>
    </source>
</evidence>
<keyword evidence="5" id="KW-0067">ATP-binding</keyword>
<evidence type="ECO:0000256" key="2">
    <source>
        <dbReference type="ARBA" id="ARBA00022679"/>
    </source>
</evidence>
<comment type="caution">
    <text evidence="9">The sequence shown here is derived from an EMBL/GenBank/DDBJ whole genome shotgun (WGS) entry which is preliminary data.</text>
</comment>